<evidence type="ECO:0000313" key="4">
    <source>
        <dbReference type="Proteomes" id="UP001626537"/>
    </source>
</evidence>
<proteinExistence type="predicted"/>
<organism evidence="3 4">
    <name type="scientific">Congregibacter variabilis</name>
    <dbReference type="NCBI Taxonomy" id="3081200"/>
    <lineage>
        <taxon>Bacteria</taxon>
        <taxon>Pseudomonadati</taxon>
        <taxon>Pseudomonadota</taxon>
        <taxon>Gammaproteobacteria</taxon>
        <taxon>Cellvibrionales</taxon>
        <taxon>Halieaceae</taxon>
        <taxon>Congregibacter</taxon>
    </lineage>
</organism>
<keyword evidence="4" id="KW-1185">Reference proteome</keyword>
<feature type="chain" id="PRO_5046095140" evidence="1">
    <location>
        <begin position="27"/>
        <end position="189"/>
    </location>
</feature>
<sequence>MRLMLRAGAFAALAFLLNGCVSTSLEAVSDFDTKFAFDEVRSFAILPIDRTSAAEKLISDMQVDRINEALTRELETRGYSVVADRETADVYLAWHLVTREKTDIRSYNAASAYNCWRCGPPVSDVSVRQFVQGTFIVDLIDPERSRSVWRSTIQSELATNPDPKDAAKNRAIAAKAVLAPFPPEGTEAQ</sequence>
<dbReference type="Pfam" id="PF13590">
    <property type="entry name" value="DUF4136"/>
    <property type="match status" value="1"/>
</dbReference>
<name>A0ABZ0I2P3_9GAMM</name>
<evidence type="ECO:0000313" key="3">
    <source>
        <dbReference type="EMBL" id="WOJ93053.1"/>
    </source>
</evidence>
<feature type="domain" description="DUF4136" evidence="2">
    <location>
        <begin position="28"/>
        <end position="183"/>
    </location>
</feature>
<dbReference type="EMBL" id="CP136864">
    <property type="protein sequence ID" value="WOJ93053.1"/>
    <property type="molecule type" value="Genomic_DNA"/>
</dbReference>
<dbReference type="Proteomes" id="UP001626537">
    <property type="component" value="Chromosome"/>
</dbReference>
<dbReference type="Gene3D" id="3.30.160.670">
    <property type="match status" value="1"/>
</dbReference>
<evidence type="ECO:0000256" key="1">
    <source>
        <dbReference type="SAM" id="SignalP"/>
    </source>
</evidence>
<keyword evidence="1" id="KW-0732">Signal</keyword>
<protein>
    <submittedName>
        <fullName evidence="3">DUF4136 domain-containing protein</fullName>
    </submittedName>
</protein>
<dbReference type="InterPro" id="IPR025411">
    <property type="entry name" value="DUF4136"/>
</dbReference>
<feature type="signal peptide" evidence="1">
    <location>
        <begin position="1"/>
        <end position="26"/>
    </location>
</feature>
<dbReference type="RefSeq" id="WP_407347714.1">
    <property type="nucleotide sequence ID" value="NZ_CP136864.1"/>
</dbReference>
<reference evidence="3 4" key="1">
    <citation type="submission" date="2023-10" db="EMBL/GenBank/DDBJ databases">
        <title>Two novel species belonging to the OM43/NOR5 clade.</title>
        <authorList>
            <person name="Park M."/>
        </authorList>
    </citation>
    <scope>NUCLEOTIDE SEQUENCE [LARGE SCALE GENOMIC DNA]</scope>
    <source>
        <strain evidence="3 4">IMCC43200</strain>
    </source>
</reference>
<accession>A0ABZ0I2P3</accession>
<evidence type="ECO:0000259" key="2">
    <source>
        <dbReference type="Pfam" id="PF13590"/>
    </source>
</evidence>
<gene>
    <name evidence="3" type="ORF">R0135_14880</name>
</gene>